<reference evidence="1 2" key="1">
    <citation type="submission" date="2020-07" db="EMBL/GenBank/DDBJ databases">
        <title>Sequencing the genomes of 1000 actinobacteria strains.</title>
        <authorList>
            <person name="Klenk H.-P."/>
        </authorList>
    </citation>
    <scope>NUCLEOTIDE SEQUENCE [LARGE SCALE GENOMIC DNA]</scope>
    <source>
        <strain evidence="1 2">DSM 43814</strain>
    </source>
</reference>
<evidence type="ECO:0000313" key="1">
    <source>
        <dbReference type="EMBL" id="NYF55624.1"/>
    </source>
</evidence>
<dbReference type="Gene3D" id="1.10.357.10">
    <property type="entry name" value="Tetracycline Repressor, domain 2"/>
    <property type="match status" value="1"/>
</dbReference>
<evidence type="ECO:0008006" key="3">
    <source>
        <dbReference type="Google" id="ProtNLM"/>
    </source>
</evidence>
<evidence type="ECO:0000313" key="2">
    <source>
        <dbReference type="Proteomes" id="UP000631553"/>
    </source>
</evidence>
<accession>A0ABX2RGJ0</accession>
<organism evidence="1 2">
    <name type="scientific">Micromonospora purpureochromogenes</name>
    <dbReference type="NCBI Taxonomy" id="47872"/>
    <lineage>
        <taxon>Bacteria</taxon>
        <taxon>Bacillati</taxon>
        <taxon>Actinomycetota</taxon>
        <taxon>Actinomycetes</taxon>
        <taxon>Micromonosporales</taxon>
        <taxon>Micromonosporaceae</taxon>
        <taxon>Micromonospora</taxon>
    </lineage>
</organism>
<dbReference type="RefSeq" id="WP_257028174.1">
    <property type="nucleotide sequence ID" value="NZ_JACCCQ010000001.1"/>
</dbReference>
<dbReference type="InterPro" id="IPR036271">
    <property type="entry name" value="Tet_transcr_reg_TetR-rel_C_sf"/>
</dbReference>
<sequence>MPGLSPAEFPHLSATAADARRVGPDAEFDGGLDLLLRGLAVSSD</sequence>
<gene>
    <name evidence="1" type="ORF">HDA35_001455</name>
</gene>
<dbReference type="EMBL" id="JACCCQ010000001">
    <property type="protein sequence ID" value="NYF55624.1"/>
    <property type="molecule type" value="Genomic_DNA"/>
</dbReference>
<name>A0ABX2RGJ0_9ACTN</name>
<keyword evidence="2" id="KW-1185">Reference proteome</keyword>
<dbReference type="SUPFAM" id="SSF48498">
    <property type="entry name" value="Tetracyclin repressor-like, C-terminal domain"/>
    <property type="match status" value="1"/>
</dbReference>
<dbReference type="Proteomes" id="UP000631553">
    <property type="component" value="Unassembled WGS sequence"/>
</dbReference>
<comment type="caution">
    <text evidence="1">The sequence shown here is derived from an EMBL/GenBank/DDBJ whole genome shotgun (WGS) entry which is preliminary data.</text>
</comment>
<protein>
    <recommendedName>
        <fullName evidence="3">Tetracycline repressor TetR C-terminal domain-containing protein</fullName>
    </recommendedName>
</protein>
<proteinExistence type="predicted"/>